<name>A0A223LHR1_9CAUD</name>
<reference evidence="2" key="1">
    <citation type="submission" date="2017-07" db="EMBL/GenBank/DDBJ databases">
        <authorList>
            <person name="Putnam M.J."/>
            <person name="Sharma R."/>
            <person name="Kruger J.L."/>
            <person name="Berg J.A."/>
            <person name="Payne A.M."/>
            <person name="Fajardo C.P."/>
            <person name="Breakwell D.P."/>
            <person name="Hope S."/>
            <person name="Grose J.H."/>
        </authorList>
    </citation>
    <scope>NUCLEOTIDE SEQUENCE [LARGE SCALE GENOMIC DNA]</scope>
</reference>
<accession>A0A223LHR1</accession>
<proteinExistence type="predicted"/>
<keyword evidence="2" id="KW-1185">Reference proteome</keyword>
<dbReference type="Proteomes" id="UP000225553">
    <property type="component" value="Segment"/>
</dbReference>
<evidence type="ECO:0000313" key="1">
    <source>
        <dbReference type="EMBL" id="ASU03520.1"/>
    </source>
</evidence>
<sequence length="227" mass="24797">MKIGIEQTLINALVRTHTPLVTPELATRLFTDLATSEIIVVPTAGDVTSMKFTADITCERRRFRAPDQTWQGSPLQDIIKPELLYSGTLDEFLAEGDNALILVDDGKLYVPYSPDDTYMTEAEALELLSFATGFDFGDIGEIKGIHATNFFTKETITTPPANLTNRLEAVWTITGGIISGTVFFINDGYFSFAEDVDLGTLPTQLNGVLAENGNSFVTEQGTSIVTE</sequence>
<gene>
    <name evidence="1" type="ORF">RISINGSUN_150</name>
</gene>
<protein>
    <submittedName>
        <fullName evidence="1">Uncharacterized protein</fullName>
    </submittedName>
</protein>
<organism evidence="1 2">
    <name type="scientific">Erwinia phage vB_EamM_RisingSun</name>
    <dbReference type="NCBI Taxonomy" id="2026080"/>
    <lineage>
        <taxon>Viruses</taxon>
        <taxon>Duplodnaviria</taxon>
        <taxon>Heunggongvirae</taxon>
        <taxon>Uroviricota</taxon>
        <taxon>Caudoviricetes</taxon>
        <taxon>Chimalliviridae</taxon>
        <taxon>Risingsunvirus</taxon>
        <taxon>Risingsunvirus risingsun</taxon>
    </lineage>
</organism>
<evidence type="ECO:0000313" key="2">
    <source>
        <dbReference type="Proteomes" id="UP000225553"/>
    </source>
</evidence>
<dbReference type="EMBL" id="MF459646">
    <property type="protein sequence ID" value="ASU03520.1"/>
    <property type="molecule type" value="Genomic_DNA"/>
</dbReference>